<dbReference type="InterPro" id="IPR051081">
    <property type="entry name" value="HTH_MetalResp_TranReg"/>
</dbReference>
<evidence type="ECO:0000259" key="5">
    <source>
        <dbReference type="SMART" id="SM00418"/>
    </source>
</evidence>
<proteinExistence type="predicted"/>
<organism evidence="6 7">
    <name type="scientific">Sphaerisporangium rufum</name>
    <dbReference type="NCBI Taxonomy" id="1381558"/>
    <lineage>
        <taxon>Bacteria</taxon>
        <taxon>Bacillati</taxon>
        <taxon>Actinomycetota</taxon>
        <taxon>Actinomycetes</taxon>
        <taxon>Streptosporangiales</taxon>
        <taxon>Streptosporangiaceae</taxon>
        <taxon>Sphaerisporangium</taxon>
    </lineage>
</organism>
<dbReference type="Pfam" id="PF12840">
    <property type="entry name" value="HTH_20"/>
    <property type="match status" value="1"/>
</dbReference>
<protein>
    <recommendedName>
        <fullName evidence="5">HTH arsR-type domain-containing protein</fullName>
    </recommendedName>
</protein>
<dbReference type="SUPFAM" id="SSF46785">
    <property type="entry name" value="Winged helix' DNA-binding domain"/>
    <property type="match status" value="1"/>
</dbReference>
<evidence type="ECO:0000256" key="4">
    <source>
        <dbReference type="SAM" id="MobiDB-lite"/>
    </source>
</evidence>
<dbReference type="EMBL" id="BOOU01000013">
    <property type="protein sequence ID" value="GII75967.1"/>
    <property type="molecule type" value="Genomic_DNA"/>
</dbReference>
<dbReference type="InterPro" id="IPR001845">
    <property type="entry name" value="HTH_ArsR_DNA-bd_dom"/>
</dbReference>
<dbReference type="SMART" id="SM00418">
    <property type="entry name" value="HTH_ARSR"/>
    <property type="match status" value="1"/>
</dbReference>
<dbReference type="PANTHER" id="PTHR33154:SF33">
    <property type="entry name" value="TRANSCRIPTIONAL REPRESSOR SDPR"/>
    <property type="match status" value="1"/>
</dbReference>
<evidence type="ECO:0000256" key="2">
    <source>
        <dbReference type="ARBA" id="ARBA00023125"/>
    </source>
</evidence>
<dbReference type="AlphaFoldDB" id="A0A919R2S9"/>
<dbReference type="InterPro" id="IPR036388">
    <property type="entry name" value="WH-like_DNA-bd_sf"/>
</dbReference>
<evidence type="ECO:0000256" key="1">
    <source>
        <dbReference type="ARBA" id="ARBA00023015"/>
    </source>
</evidence>
<feature type="domain" description="HTH arsR-type" evidence="5">
    <location>
        <begin position="31"/>
        <end position="100"/>
    </location>
</feature>
<dbReference type="GO" id="GO:0003700">
    <property type="term" value="F:DNA-binding transcription factor activity"/>
    <property type="evidence" value="ECO:0007669"/>
    <property type="project" value="InterPro"/>
</dbReference>
<evidence type="ECO:0000313" key="6">
    <source>
        <dbReference type="EMBL" id="GII75967.1"/>
    </source>
</evidence>
<dbReference type="GO" id="GO:0003677">
    <property type="term" value="F:DNA binding"/>
    <property type="evidence" value="ECO:0007669"/>
    <property type="project" value="UniProtKB-KW"/>
</dbReference>
<keyword evidence="2" id="KW-0238">DNA-binding</keyword>
<comment type="caution">
    <text evidence="6">The sequence shown here is derived from an EMBL/GenBank/DDBJ whole genome shotgun (WGS) entry which is preliminary data.</text>
</comment>
<feature type="region of interest" description="Disordered" evidence="4">
    <location>
        <begin position="15"/>
        <end position="34"/>
    </location>
</feature>
<name>A0A919R2S9_9ACTN</name>
<dbReference type="InterPro" id="IPR036390">
    <property type="entry name" value="WH_DNA-bd_sf"/>
</dbReference>
<sequence length="117" mass="12759">MERPRRVPVPLVLRLTGERGGRRAPPPSSQDGARRHILQVLVARGGTLTAGELSSRFSHSWPTTSRHLGVLLDAGIVSVATVGRRRHYQVERQRLGGVLALWLRAIGFELRPAGDGG</sequence>
<reference evidence="6" key="1">
    <citation type="submission" date="2021-01" db="EMBL/GenBank/DDBJ databases">
        <title>Whole genome shotgun sequence of Sphaerisporangium rufum NBRC 109079.</title>
        <authorList>
            <person name="Komaki H."/>
            <person name="Tamura T."/>
        </authorList>
    </citation>
    <scope>NUCLEOTIDE SEQUENCE</scope>
    <source>
        <strain evidence="6">NBRC 109079</strain>
    </source>
</reference>
<dbReference type="CDD" id="cd00090">
    <property type="entry name" value="HTH_ARSR"/>
    <property type="match status" value="1"/>
</dbReference>
<dbReference type="Gene3D" id="1.10.10.10">
    <property type="entry name" value="Winged helix-like DNA-binding domain superfamily/Winged helix DNA-binding domain"/>
    <property type="match status" value="1"/>
</dbReference>
<evidence type="ECO:0000256" key="3">
    <source>
        <dbReference type="ARBA" id="ARBA00023163"/>
    </source>
</evidence>
<gene>
    <name evidence="6" type="ORF">Sru01_09490</name>
</gene>
<keyword evidence="3" id="KW-0804">Transcription</keyword>
<keyword evidence="1" id="KW-0805">Transcription regulation</keyword>
<evidence type="ECO:0000313" key="7">
    <source>
        <dbReference type="Proteomes" id="UP000655287"/>
    </source>
</evidence>
<accession>A0A919R2S9</accession>
<keyword evidence="7" id="KW-1185">Reference proteome</keyword>
<dbReference type="PANTHER" id="PTHR33154">
    <property type="entry name" value="TRANSCRIPTIONAL REGULATOR, ARSR FAMILY"/>
    <property type="match status" value="1"/>
</dbReference>
<dbReference type="InterPro" id="IPR011991">
    <property type="entry name" value="ArsR-like_HTH"/>
</dbReference>
<dbReference type="Proteomes" id="UP000655287">
    <property type="component" value="Unassembled WGS sequence"/>
</dbReference>